<dbReference type="EMBL" id="BPLQ01009761">
    <property type="protein sequence ID" value="GIY46369.1"/>
    <property type="molecule type" value="Genomic_DNA"/>
</dbReference>
<feature type="region of interest" description="Disordered" evidence="1">
    <location>
        <begin position="153"/>
        <end position="173"/>
    </location>
</feature>
<evidence type="ECO:0000256" key="1">
    <source>
        <dbReference type="SAM" id="MobiDB-lite"/>
    </source>
</evidence>
<organism evidence="3 4">
    <name type="scientific">Caerostris darwini</name>
    <dbReference type="NCBI Taxonomy" id="1538125"/>
    <lineage>
        <taxon>Eukaryota</taxon>
        <taxon>Metazoa</taxon>
        <taxon>Ecdysozoa</taxon>
        <taxon>Arthropoda</taxon>
        <taxon>Chelicerata</taxon>
        <taxon>Arachnida</taxon>
        <taxon>Araneae</taxon>
        <taxon>Araneomorphae</taxon>
        <taxon>Entelegynae</taxon>
        <taxon>Araneoidea</taxon>
        <taxon>Araneidae</taxon>
        <taxon>Caerostris</taxon>
    </lineage>
</organism>
<evidence type="ECO:0000313" key="4">
    <source>
        <dbReference type="Proteomes" id="UP001054837"/>
    </source>
</evidence>
<proteinExistence type="predicted"/>
<evidence type="ECO:0000313" key="2">
    <source>
        <dbReference type="EMBL" id="GIX83660.1"/>
    </source>
</evidence>
<accession>A0AAV4TJS6</accession>
<dbReference type="Proteomes" id="UP001054837">
    <property type="component" value="Unassembled WGS sequence"/>
</dbReference>
<keyword evidence="4" id="KW-1185">Reference proteome</keyword>
<reference evidence="3 4" key="1">
    <citation type="submission" date="2021-06" db="EMBL/GenBank/DDBJ databases">
        <title>Caerostris darwini draft genome.</title>
        <authorList>
            <person name="Kono N."/>
            <person name="Arakawa K."/>
        </authorList>
    </citation>
    <scope>NUCLEOTIDE SEQUENCE [LARGE SCALE GENOMIC DNA]</scope>
</reference>
<dbReference type="AlphaFoldDB" id="A0AAV4TJS6"/>
<evidence type="ECO:0000313" key="3">
    <source>
        <dbReference type="EMBL" id="GIY46369.1"/>
    </source>
</evidence>
<comment type="caution">
    <text evidence="3">The sequence shown here is derived from an EMBL/GenBank/DDBJ whole genome shotgun (WGS) entry which is preliminary data.</text>
</comment>
<gene>
    <name evidence="3" type="ORF">CDAR_238551</name>
    <name evidence="2" type="ORF">CDAR_46891</name>
</gene>
<protein>
    <submittedName>
        <fullName evidence="3">Uncharacterized protein</fullName>
    </submittedName>
</protein>
<sequence>MIVESLSCVSLRATWKFFHCFPQHPAFWHAVLEPRKLSTGNQLLLGLWRQQKYTGRSTVGHVTHFMVPNNEICHSAPLLLKLPSMRTGRPLVSDNACDDTEGLSIRAVVLPVCASSSFAILYVSGQGQVWHTGFSRSKTKDVHRKICNEKVGARSEGERTKAPSVAYDMKGPR</sequence>
<name>A0AAV4TJS6_9ARAC</name>
<dbReference type="EMBL" id="BPLQ01001653">
    <property type="protein sequence ID" value="GIX83660.1"/>
    <property type="molecule type" value="Genomic_DNA"/>
</dbReference>